<dbReference type="AlphaFoldDB" id="A0A133UHJ9"/>
<evidence type="ECO:0000313" key="3">
    <source>
        <dbReference type="Proteomes" id="UP000070657"/>
    </source>
</evidence>
<evidence type="ECO:0000313" key="2">
    <source>
        <dbReference type="EMBL" id="KXA93657.1"/>
    </source>
</evidence>
<organism evidence="2 3">
    <name type="scientific">candidate division MSBL1 archaeon SCGC-AAA259E22</name>
    <dbReference type="NCBI Taxonomy" id="1698265"/>
    <lineage>
        <taxon>Archaea</taxon>
        <taxon>Methanobacteriati</taxon>
        <taxon>Methanobacteriota</taxon>
        <taxon>candidate division MSBL1</taxon>
    </lineage>
</organism>
<dbReference type="Gene3D" id="1.10.443.10">
    <property type="entry name" value="Intergrase catalytic core"/>
    <property type="match status" value="1"/>
</dbReference>
<dbReference type="InterPro" id="IPR013762">
    <property type="entry name" value="Integrase-like_cat_sf"/>
</dbReference>
<dbReference type="GO" id="GO:0015074">
    <property type="term" value="P:DNA integration"/>
    <property type="evidence" value="ECO:0007669"/>
    <property type="project" value="InterPro"/>
</dbReference>
<proteinExistence type="predicted"/>
<protein>
    <recommendedName>
        <fullName evidence="4">Tyr recombinase domain-containing protein</fullName>
    </recommendedName>
</protein>
<dbReference type="SUPFAM" id="SSF56349">
    <property type="entry name" value="DNA breaking-rejoining enzymes"/>
    <property type="match status" value="1"/>
</dbReference>
<comment type="caution">
    <text evidence="2">The sequence shown here is derived from an EMBL/GenBank/DDBJ whole genome shotgun (WGS) entry which is preliminary data.</text>
</comment>
<keyword evidence="1" id="KW-0233">DNA recombination</keyword>
<keyword evidence="3" id="KW-1185">Reference proteome</keyword>
<dbReference type="EMBL" id="LHXP01000012">
    <property type="protein sequence ID" value="KXA93657.1"/>
    <property type="molecule type" value="Genomic_DNA"/>
</dbReference>
<gene>
    <name evidence="2" type="ORF">AKJ66_01490</name>
</gene>
<dbReference type="InterPro" id="IPR011010">
    <property type="entry name" value="DNA_brk_join_enz"/>
</dbReference>
<name>A0A133UHJ9_9EURY</name>
<reference evidence="2 3" key="1">
    <citation type="journal article" date="2016" name="Sci. Rep.">
        <title>Metabolic traits of an uncultured archaeal lineage -MSBL1- from brine pools of the Red Sea.</title>
        <authorList>
            <person name="Mwirichia R."/>
            <person name="Alam I."/>
            <person name="Rashid M."/>
            <person name="Vinu M."/>
            <person name="Ba-Alawi W."/>
            <person name="Anthony Kamau A."/>
            <person name="Kamanda Ngugi D."/>
            <person name="Goker M."/>
            <person name="Klenk H.P."/>
            <person name="Bajic V."/>
            <person name="Stingl U."/>
        </authorList>
    </citation>
    <scope>NUCLEOTIDE SEQUENCE [LARGE SCALE GENOMIC DNA]</scope>
    <source>
        <strain evidence="2">SCGC-AAA259E22</strain>
    </source>
</reference>
<evidence type="ECO:0008006" key="4">
    <source>
        <dbReference type="Google" id="ProtNLM"/>
    </source>
</evidence>
<accession>A0A133UHJ9</accession>
<dbReference type="GO" id="GO:0006310">
    <property type="term" value="P:DNA recombination"/>
    <property type="evidence" value="ECO:0007669"/>
    <property type="project" value="UniProtKB-KW"/>
</dbReference>
<dbReference type="Proteomes" id="UP000070657">
    <property type="component" value="Unassembled WGS sequence"/>
</dbReference>
<dbReference type="GO" id="GO:0003677">
    <property type="term" value="F:DNA binding"/>
    <property type="evidence" value="ECO:0007669"/>
    <property type="project" value="InterPro"/>
</dbReference>
<evidence type="ECO:0000256" key="1">
    <source>
        <dbReference type="ARBA" id="ARBA00023172"/>
    </source>
</evidence>
<sequence>MQKKQLLTRLDDRQANELETYINSKSMWSPITSFVEEKGLRNDYTKGDFINFLKEVKEENSMNYAVFSYYSLKNLAEALGIDVKWKFVRRKAKLRKPSDREQQKPTLSAGQVEKMVNAVKGNGYDYEKFFLALSTSYGCRRIELSRVKEKDILKDRLLVRTGKGGEVREQYLPKQIRPIVQNFEFKDRDFTVNILSDVFHDIREKAGVEKRDRMGWHSIRRGLVTEFRKKVSQTDGYSDADLFKFVRWKPNSRVEEMLSIYDNADPVEADREMFEIHPSIHYWEEN</sequence>